<name>A0A7R9AFD6_9CRUS</name>
<keyword evidence="2" id="KW-0472">Membrane</keyword>
<proteinExistence type="predicted"/>
<keyword evidence="4" id="KW-1185">Reference proteome</keyword>
<feature type="transmembrane region" description="Helical" evidence="2">
    <location>
        <begin position="12"/>
        <end position="35"/>
    </location>
</feature>
<reference evidence="3" key="1">
    <citation type="submission" date="2020-11" db="EMBL/GenBank/DDBJ databases">
        <authorList>
            <person name="Tran Van P."/>
        </authorList>
    </citation>
    <scope>NUCLEOTIDE SEQUENCE</scope>
</reference>
<dbReference type="EMBL" id="CAJPEV010005458">
    <property type="protein sequence ID" value="CAG0903177.1"/>
    <property type="molecule type" value="Genomic_DNA"/>
</dbReference>
<dbReference type="Proteomes" id="UP000677054">
    <property type="component" value="Unassembled WGS sequence"/>
</dbReference>
<protein>
    <submittedName>
        <fullName evidence="3">Uncharacterized protein</fullName>
    </submittedName>
</protein>
<dbReference type="OrthoDB" id="6360569at2759"/>
<dbReference type="GO" id="GO:0015204">
    <property type="term" value="F:urea transmembrane transporter activity"/>
    <property type="evidence" value="ECO:0007669"/>
    <property type="project" value="InterPro"/>
</dbReference>
<dbReference type="InterPro" id="IPR031155">
    <property type="entry name" value="DUR"/>
</dbReference>
<organism evidence="3">
    <name type="scientific">Darwinula stevensoni</name>
    <dbReference type="NCBI Taxonomy" id="69355"/>
    <lineage>
        <taxon>Eukaryota</taxon>
        <taxon>Metazoa</taxon>
        <taxon>Ecdysozoa</taxon>
        <taxon>Arthropoda</taxon>
        <taxon>Crustacea</taxon>
        <taxon>Oligostraca</taxon>
        <taxon>Ostracoda</taxon>
        <taxon>Podocopa</taxon>
        <taxon>Podocopida</taxon>
        <taxon>Darwinulocopina</taxon>
        <taxon>Darwinuloidea</taxon>
        <taxon>Darwinulidae</taxon>
        <taxon>Darwinula</taxon>
    </lineage>
</organism>
<dbReference type="PANTHER" id="PTHR46154">
    <property type="match status" value="1"/>
</dbReference>
<feature type="transmembrane region" description="Helical" evidence="2">
    <location>
        <begin position="137"/>
        <end position="153"/>
    </location>
</feature>
<dbReference type="AlphaFoldDB" id="A0A7R9AFD6"/>
<feature type="transmembrane region" description="Helical" evidence="2">
    <location>
        <begin position="96"/>
        <end position="117"/>
    </location>
</feature>
<dbReference type="GO" id="GO:0005886">
    <property type="term" value="C:plasma membrane"/>
    <property type="evidence" value="ECO:0007669"/>
    <property type="project" value="TreeGrafter"/>
</dbReference>
<accession>A0A7R9AFD6</accession>
<evidence type="ECO:0000313" key="3">
    <source>
        <dbReference type="EMBL" id="CAD7253208.1"/>
    </source>
</evidence>
<evidence type="ECO:0000256" key="1">
    <source>
        <dbReference type="ARBA" id="ARBA00022448"/>
    </source>
</evidence>
<dbReference type="PANTHER" id="PTHR46154:SF4">
    <property type="entry name" value="UREA ACTIVE TRANSPORTER"/>
    <property type="match status" value="1"/>
</dbReference>
<evidence type="ECO:0000313" key="4">
    <source>
        <dbReference type="Proteomes" id="UP000677054"/>
    </source>
</evidence>
<evidence type="ECO:0000256" key="2">
    <source>
        <dbReference type="SAM" id="Phobius"/>
    </source>
</evidence>
<keyword evidence="1" id="KW-0813">Transport</keyword>
<dbReference type="EMBL" id="LR904975">
    <property type="protein sequence ID" value="CAD7253208.1"/>
    <property type="molecule type" value="Genomic_DNA"/>
</dbReference>
<gene>
    <name evidence="3" type="ORF">DSTB1V02_LOCUS12958</name>
</gene>
<sequence length="202" mass="22425">MSEDSKALGQEWSMLVGNLVSICSGGVICILVSLCTQPAGRILSQEWEKTQAIDNPLFPWTELYAKELGLSENSGDRQSLRPSYEAVAGAFKGAKITACVASILLTIVLIVIWPLIMLRIGILDRQGFEGWVMFSEAWAWVAGAFVIIIPIIWEIRAIRADRAVVKATVQDDSVTDFDYEGPKWAFRTITPDPIKFRPTVLH</sequence>
<keyword evidence="2" id="KW-1133">Transmembrane helix</keyword>
<keyword evidence="2" id="KW-0812">Transmembrane</keyword>